<evidence type="ECO:0000313" key="1">
    <source>
        <dbReference type="EMBL" id="GLB28683.1"/>
    </source>
</evidence>
<dbReference type="RefSeq" id="WP_346064599.1">
    <property type="nucleotide sequence ID" value="NZ_BRPJ01000010.1"/>
</dbReference>
<proteinExistence type="predicted"/>
<dbReference type="EMBL" id="BRPJ01000010">
    <property type="protein sequence ID" value="GLB28683.1"/>
    <property type="molecule type" value="Genomic_DNA"/>
</dbReference>
<gene>
    <name evidence="1" type="ORF">LAD12857_06060</name>
</gene>
<comment type="caution">
    <text evidence="1">The sequence shown here is derived from an EMBL/GenBank/DDBJ whole genome shotgun (WGS) entry which is preliminary data.</text>
</comment>
<dbReference type="Proteomes" id="UP001419084">
    <property type="component" value="Unassembled WGS sequence"/>
</dbReference>
<protein>
    <submittedName>
        <fullName evidence="1">Uncharacterized protein</fullName>
    </submittedName>
</protein>
<reference evidence="1 2" key="1">
    <citation type="journal article" date="2024" name="Int. J. Syst. Evol. Microbiol.">
        <title>Lacrimispora brassicae sp. nov. isolated from fermented cabbage, and proposal of Clostridium indicum Gundawar et al. 2019 and Clostridium methoxybenzovorans Mechichi et al. 1999 as heterotypic synonyms of Lacrimispora amygdalina (Parshina et al. 2003) Haas and Blanchard 2020 and Lacrimispora indolis (McClung and McCoy 1957) Haas and Blanchard 2020, respectively.</title>
        <authorList>
            <person name="Kobayashi H."/>
            <person name="Tanizawa Y."/>
            <person name="Sakamoto M."/>
            <person name="Ohkuma M."/>
            <person name="Tohno M."/>
        </authorList>
    </citation>
    <scope>NUCLEOTIDE SEQUENCE [LARGE SCALE GENOMIC DNA]</scope>
    <source>
        <strain evidence="1 2">DSM 12857</strain>
    </source>
</reference>
<sequence length="141" mass="16394">MKIVFNNYPDITKVIIWQDGKYNILDDDADISTQGIAGITENNNLVGVFVDSKKVFFAFETQVYSLSPTEFECSNTYINKDERCFILKNRDIEICNIIYKPFIDPGIMFYEVDLEEFDILLFLSNNVLKNKETLESFIESK</sequence>
<name>A0ABQ5M181_9FIRM</name>
<accession>A0ABQ5M181</accession>
<organism evidence="1 2">
    <name type="scientific">Lacrimispora amygdalina</name>
    <dbReference type="NCBI Taxonomy" id="253257"/>
    <lineage>
        <taxon>Bacteria</taxon>
        <taxon>Bacillati</taxon>
        <taxon>Bacillota</taxon>
        <taxon>Clostridia</taxon>
        <taxon>Lachnospirales</taxon>
        <taxon>Lachnospiraceae</taxon>
        <taxon>Lacrimispora</taxon>
    </lineage>
</organism>
<evidence type="ECO:0000313" key="2">
    <source>
        <dbReference type="Proteomes" id="UP001419084"/>
    </source>
</evidence>
<keyword evidence="2" id="KW-1185">Reference proteome</keyword>